<dbReference type="PROSITE" id="PS50846">
    <property type="entry name" value="HMA_2"/>
    <property type="match status" value="1"/>
</dbReference>
<dbReference type="EMBL" id="JAEPIV010000076">
    <property type="protein sequence ID" value="MBK4723580.1"/>
    <property type="molecule type" value="Genomic_DNA"/>
</dbReference>
<dbReference type="InterPro" id="IPR001802">
    <property type="entry name" value="MerP/CopZ"/>
</dbReference>
<dbReference type="InterPro" id="IPR036163">
    <property type="entry name" value="HMA_dom_sf"/>
</dbReference>
<keyword evidence="1" id="KW-0732">Signal</keyword>
<comment type="caution">
    <text evidence="3">The sequence shown here is derived from an EMBL/GenBank/DDBJ whole genome shotgun (WGS) entry which is preliminary data.</text>
</comment>
<evidence type="ECO:0000313" key="4">
    <source>
        <dbReference type="Proteomes" id="UP000654452"/>
    </source>
</evidence>
<feature type="chain" id="PRO_5046698728" evidence="1">
    <location>
        <begin position="22"/>
        <end position="93"/>
    </location>
</feature>
<protein>
    <submittedName>
        <fullName evidence="3">Cation transporter</fullName>
    </submittedName>
</protein>
<feature type="signal peptide" evidence="1">
    <location>
        <begin position="1"/>
        <end position="21"/>
    </location>
</feature>
<feature type="domain" description="HMA" evidence="2">
    <location>
        <begin position="24"/>
        <end position="90"/>
    </location>
</feature>
<keyword evidence="4" id="KW-1185">Reference proteome</keyword>
<accession>A0ABS1I954</accession>
<dbReference type="InterPro" id="IPR006121">
    <property type="entry name" value="HMA_dom"/>
</dbReference>
<organism evidence="3 4">
    <name type="scientific">Azospirillum aestuarii</name>
    <dbReference type="NCBI Taxonomy" id="2802052"/>
    <lineage>
        <taxon>Bacteria</taxon>
        <taxon>Pseudomonadati</taxon>
        <taxon>Pseudomonadota</taxon>
        <taxon>Alphaproteobacteria</taxon>
        <taxon>Rhodospirillales</taxon>
        <taxon>Azospirillaceae</taxon>
        <taxon>Azospirillum</taxon>
    </lineage>
</organism>
<proteinExistence type="predicted"/>
<dbReference type="PRINTS" id="PR00946">
    <property type="entry name" value="HGSCAVENGER"/>
</dbReference>
<evidence type="ECO:0000313" key="3">
    <source>
        <dbReference type="EMBL" id="MBK4723580.1"/>
    </source>
</evidence>
<evidence type="ECO:0000256" key="1">
    <source>
        <dbReference type="SAM" id="SignalP"/>
    </source>
</evidence>
<dbReference type="CDD" id="cd00371">
    <property type="entry name" value="HMA"/>
    <property type="match status" value="1"/>
</dbReference>
<dbReference type="Pfam" id="PF00403">
    <property type="entry name" value="HMA"/>
    <property type="match status" value="1"/>
</dbReference>
<sequence>MTRLFGSTLVALTLLSGGALAAERTVRLTVENMTCETCPIVVRQSLKAVPGVGYVKVSMAEKSAVVTFDDAKATVAALVEATTKTGFPSAQQQ</sequence>
<gene>
    <name evidence="3" type="ORF">JJL56_32590</name>
</gene>
<dbReference type="SUPFAM" id="SSF55008">
    <property type="entry name" value="HMA, heavy metal-associated domain"/>
    <property type="match status" value="1"/>
</dbReference>
<evidence type="ECO:0000259" key="2">
    <source>
        <dbReference type="PROSITE" id="PS50846"/>
    </source>
</evidence>
<reference evidence="3 4" key="1">
    <citation type="submission" date="2021-01" db="EMBL/GenBank/DDBJ databases">
        <title>Azospirillum sp. YIM DDC1 draft genome.</title>
        <authorList>
            <person name="Wang Y.-X."/>
        </authorList>
    </citation>
    <scope>NUCLEOTIDE SEQUENCE [LARGE SCALE GENOMIC DNA]</scope>
    <source>
        <strain evidence="3 4">YIM DDC1</strain>
    </source>
</reference>
<dbReference type="Gene3D" id="3.30.70.100">
    <property type="match status" value="1"/>
</dbReference>
<dbReference type="Proteomes" id="UP000654452">
    <property type="component" value="Unassembled WGS sequence"/>
</dbReference>
<name>A0ABS1I954_9PROT</name>